<protein>
    <recommendedName>
        <fullName evidence="3">Secreted protein</fullName>
    </recommendedName>
</protein>
<name>A0AAV6V8G7_9ARAC</name>
<sequence length="81" mass="8823">MCLTVHELLIPPCHTFAIHVLLVPNCVVLGDPHSVVAIDTGGAQPFLALFAEPSAFMTLFTAGARKTAFFWEVFPSFGHIR</sequence>
<comment type="caution">
    <text evidence="1">The sequence shown here is derived from an EMBL/GenBank/DDBJ whole genome shotgun (WGS) entry which is preliminary data.</text>
</comment>
<dbReference type="Proteomes" id="UP000827092">
    <property type="component" value="Unassembled WGS sequence"/>
</dbReference>
<gene>
    <name evidence="1" type="ORF">JTE90_029108</name>
</gene>
<evidence type="ECO:0008006" key="3">
    <source>
        <dbReference type="Google" id="ProtNLM"/>
    </source>
</evidence>
<dbReference type="EMBL" id="JAFNEN010000140">
    <property type="protein sequence ID" value="KAG8192383.1"/>
    <property type="molecule type" value="Genomic_DNA"/>
</dbReference>
<accession>A0AAV6V8G7</accession>
<proteinExistence type="predicted"/>
<dbReference type="AlphaFoldDB" id="A0AAV6V8G7"/>
<evidence type="ECO:0000313" key="1">
    <source>
        <dbReference type="EMBL" id="KAG8192383.1"/>
    </source>
</evidence>
<organism evidence="1 2">
    <name type="scientific">Oedothorax gibbosus</name>
    <dbReference type="NCBI Taxonomy" id="931172"/>
    <lineage>
        <taxon>Eukaryota</taxon>
        <taxon>Metazoa</taxon>
        <taxon>Ecdysozoa</taxon>
        <taxon>Arthropoda</taxon>
        <taxon>Chelicerata</taxon>
        <taxon>Arachnida</taxon>
        <taxon>Araneae</taxon>
        <taxon>Araneomorphae</taxon>
        <taxon>Entelegynae</taxon>
        <taxon>Araneoidea</taxon>
        <taxon>Linyphiidae</taxon>
        <taxon>Erigoninae</taxon>
        <taxon>Oedothorax</taxon>
    </lineage>
</organism>
<reference evidence="1 2" key="1">
    <citation type="journal article" date="2022" name="Nat. Ecol. Evol.">
        <title>A masculinizing supergene underlies an exaggerated male reproductive morph in a spider.</title>
        <authorList>
            <person name="Hendrickx F."/>
            <person name="De Corte Z."/>
            <person name="Sonet G."/>
            <person name="Van Belleghem S.M."/>
            <person name="Kostlbacher S."/>
            <person name="Vangestel C."/>
        </authorList>
    </citation>
    <scope>NUCLEOTIDE SEQUENCE [LARGE SCALE GENOMIC DNA]</scope>
    <source>
        <strain evidence="1">W744_W776</strain>
    </source>
</reference>
<keyword evidence="2" id="KW-1185">Reference proteome</keyword>
<evidence type="ECO:0000313" key="2">
    <source>
        <dbReference type="Proteomes" id="UP000827092"/>
    </source>
</evidence>